<proteinExistence type="inferred from homology"/>
<dbReference type="InterPro" id="IPR039670">
    <property type="entry name" value="NPC2-like"/>
</dbReference>
<dbReference type="GO" id="GO:0032934">
    <property type="term" value="F:sterol binding"/>
    <property type="evidence" value="ECO:0007669"/>
    <property type="project" value="InterPro"/>
</dbReference>
<evidence type="ECO:0000313" key="10">
    <source>
        <dbReference type="EMBL" id="KAF7290153.1"/>
    </source>
</evidence>
<dbReference type="PANTHER" id="PTHR11306">
    <property type="entry name" value="NIEMANN PICK TYPE C2 PROTEIN NPC2-RELATED"/>
    <property type="match status" value="1"/>
</dbReference>
<dbReference type="AlphaFoldDB" id="A0A8H6S0M8"/>
<comment type="function">
    <text evidence="1">Catalyzes the intermembrane transfer of phosphatidylglycerol and phosphatidylinositol.</text>
</comment>
<accession>A0A8H6S0M8</accession>
<reference evidence="10" key="1">
    <citation type="submission" date="2020-05" db="EMBL/GenBank/DDBJ databases">
        <title>Mycena genomes resolve the evolution of fungal bioluminescence.</title>
        <authorList>
            <person name="Tsai I.J."/>
        </authorList>
    </citation>
    <scope>NUCLEOTIDE SEQUENCE</scope>
    <source>
        <strain evidence="10">171206Taipei</strain>
    </source>
</reference>
<keyword evidence="5" id="KW-0813">Transport</keyword>
<comment type="similarity">
    <text evidence="2">Belongs to the NPC2 family.</text>
</comment>
<evidence type="ECO:0000256" key="4">
    <source>
        <dbReference type="ARBA" id="ARBA00016056"/>
    </source>
</evidence>
<feature type="domain" description="MD-2-related lipid-recognition" evidence="9">
    <location>
        <begin position="40"/>
        <end position="180"/>
    </location>
</feature>
<evidence type="ECO:0000256" key="8">
    <source>
        <dbReference type="SAM" id="SignalP"/>
    </source>
</evidence>
<dbReference type="InterPro" id="IPR014756">
    <property type="entry name" value="Ig_E-set"/>
</dbReference>
<comment type="caution">
    <text evidence="10">The sequence shown here is derived from an EMBL/GenBank/DDBJ whole genome shotgun (WGS) entry which is preliminary data.</text>
</comment>
<evidence type="ECO:0000256" key="7">
    <source>
        <dbReference type="ARBA" id="ARBA00023055"/>
    </source>
</evidence>
<dbReference type="EMBL" id="JACAZF010000015">
    <property type="protein sequence ID" value="KAF7290153.1"/>
    <property type="molecule type" value="Genomic_DNA"/>
</dbReference>
<sequence length="190" mass="20788">MLRRSLAVMLLASLAAFAVALPESQLALGNVQTAPDSWEYSDCGEESDAVQIRSITVSPDPPKIGADLTVTIVADVKETIEEGATADVLVKVGRIKLLEQTFDLCEEARKANASISCPVTPGLHTIEQTVTLPKEVPKRAPLFPTCLRETDLLAFAVKYVISVRGFTVEEDSMACVDLTVQFRPFFQFWE</sequence>
<evidence type="ECO:0000259" key="9">
    <source>
        <dbReference type="SMART" id="SM00737"/>
    </source>
</evidence>
<keyword evidence="6 8" id="KW-0732">Signal</keyword>
<dbReference type="GO" id="GO:0015918">
    <property type="term" value="P:sterol transport"/>
    <property type="evidence" value="ECO:0007669"/>
    <property type="project" value="InterPro"/>
</dbReference>
<feature type="signal peptide" evidence="8">
    <location>
        <begin position="1"/>
        <end position="20"/>
    </location>
</feature>
<dbReference type="Proteomes" id="UP000636479">
    <property type="component" value="Unassembled WGS sequence"/>
</dbReference>
<keyword evidence="11" id="KW-1185">Reference proteome</keyword>
<evidence type="ECO:0000256" key="3">
    <source>
        <dbReference type="ARBA" id="ARBA00011245"/>
    </source>
</evidence>
<evidence type="ECO:0000256" key="5">
    <source>
        <dbReference type="ARBA" id="ARBA00022448"/>
    </source>
</evidence>
<dbReference type="Gene3D" id="2.70.220.10">
    <property type="entry name" value="Ganglioside GM2 activator"/>
    <property type="match status" value="1"/>
</dbReference>
<protein>
    <recommendedName>
        <fullName evidence="4">Phosphatidylglycerol/phosphatidylinositol transfer protein</fullName>
    </recommendedName>
</protein>
<evidence type="ECO:0000256" key="1">
    <source>
        <dbReference type="ARBA" id="ARBA00002053"/>
    </source>
</evidence>
<dbReference type="InterPro" id="IPR036846">
    <property type="entry name" value="GM2-AP_sf"/>
</dbReference>
<dbReference type="SMART" id="SM00737">
    <property type="entry name" value="ML"/>
    <property type="match status" value="1"/>
</dbReference>
<evidence type="ECO:0000256" key="6">
    <source>
        <dbReference type="ARBA" id="ARBA00022729"/>
    </source>
</evidence>
<evidence type="ECO:0000313" key="11">
    <source>
        <dbReference type="Proteomes" id="UP000636479"/>
    </source>
</evidence>
<dbReference type="SUPFAM" id="SSF81296">
    <property type="entry name" value="E set domains"/>
    <property type="match status" value="1"/>
</dbReference>
<dbReference type="OrthoDB" id="6409159at2759"/>
<evidence type="ECO:0000256" key="2">
    <source>
        <dbReference type="ARBA" id="ARBA00006370"/>
    </source>
</evidence>
<feature type="chain" id="PRO_5034588299" description="Phosphatidylglycerol/phosphatidylinositol transfer protein" evidence="8">
    <location>
        <begin position="21"/>
        <end position="190"/>
    </location>
</feature>
<comment type="subunit">
    <text evidence="3">Monomer.</text>
</comment>
<dbReference type="InterPro" id="IPR003172">
    <property type="entry name" value="ML_dom"/>
</dbReference>
<dbReference type="RefSeq" id="XP_037213731.1">
    <property type="nucleotide sequence ID" value="XM_037369735.1"/>
</dbReference>
<dbReference type="PANTHER" id="PTHR11306:SF0">
    <property type="entry name" value="PHOSPHATIDYLGLYCEROL_PHOSPHATIDYLINOSITOL TRANSFER PROTEIN"/>
    <property type="match status" value="1"/>
</dbReference>
<name>A0A8H6S0M8_9AGAR</name>
<dbReference type="GeneID" id="59352251"/>
<gene>
    <name evidence="10" type="ORF">MIND_01328500</name>
</gene>
<dbReference type="Pfam" id="PF02221">
    <property type="entry name" value="E1_DerP2_DerF2"/>
    <property type="match status" value="1"/>
</dbReference>
<organism evidence="10 11">
    <name type="scientific">Mycena indigotica</name>
    <dbReference type="NCBI Taxonomy" id="2126181"/>
    <lineage>
        <taxon>Eukaryota</taxon>
        <taxon>Fungi</taxon>
        <taxon>Dikarya</taxon>
        <taxon>Basidiomycota</taxon>
        <taxon>Agaricomycotina</taxon>
        <taxon>Agaricomycetes</taxon>
        <taxon>Agaricomycetidae</taxon>
        <taxon>Agaricales</taxon>
        <taxon>Marasmiineae</taxon>
        <taxon>Mycenaceae</taxon>
        <taxon>Mycena</taxon>
    </lineage>
</organism>
<keyword evidence="7" id="KW-0445">Lipid transport</keyword>